<accession>X0YZ52</accession>
<name>X0YZ52_9ZZZZ</name>
<sequence>MVNVINFHMGAAPSFTDVDLAEFLEDKIAQLVNYTYVDTAGAAATYILEDDGRVSPIIAGTSVAADSVRLVDWQTINMGETHVTAHRIQLTVLYLKDSPGKYP</sequence>
<protein>
    <submittedName>
        <fullName evidence="1">Uncharacterized protein</fullName>
    </submittedName>
</protein>
<organism evidence="1">
    <name type="scientific">marine sediment metagenome</name>
    <dbReference type="NCBI Taxonomy" id="412755"/>
    <lineage>
        <taxon>unclassified sequences</taxon>
        <taxon>metagenomes</taxon>
        <taxon>ecological metagenomes</taxon>
    </lineage>
</organism>
<comment type="caution">
    <text evidence="1">The sequence shown here is derived from an EMBL/GenBank/DDBJ whole genome shotgun (WGS) entry which is preliminary data.</text>
</comment>
<evidence type="ECO:0000313" key="1">
    <source>
        <dbReference type="EMBL" id="GAG61850.1"/>
    </source>
</evidence>
<dbReference type="AlphaFoldDB" id="X0YZ52"/>
<reference evidence="1" key="1">
    <citation type="journal article" date="2014" name="Front. Microbiol.">
        <title>High frequency of phylogenetically diverse reductive dehalogenase-homologous genes in deep subseafloor sedimentary metagenomes.</title>
        <authorList>
            <person name="Kawai M."/>
            <person name="Futagami T."/>
            <person name="Toyoda A."/>
            <person name="Takaki Y."/>
            <person name="Nishi S."/>
            <person name="Hori S."/>
            <person name="Arai W."/>
            <person name="Tsubouchi T."/>
            <person name="Morono Y."/>
            <person name="Uchiyama I."/>
            <person name="Ito T."/>
            <person name="Fujiyama A."/>
            <person name="Inagaki F."/>
            <person name="Takami H."/>
        </authorList>
    </citation>
    <scope>NUCLEOTIDE SEQUENCE</scope>
    <source>
        <strain evidence="1">Expedition CK06-06</strain>
    </source>
</reference>
<dbReference type="EMBL" id="BART01005158">
    <property type="protein sequence ID" value="GAG61850.1"/>
    <property type="molecule type" value="Genomic_DNA"/>
</dbReference>
<proteinExistence type="predicted"/>
<gene>
    <name evidence="1" type="ORF">S01H4_12245</name>
</gene>